<accession>A0A2P2QRK9</accession>
<evidence type="ECO:0000313" key="1">
    <source>
        <dbReference type="EMBL" id="MBX69603.1"/>
    </source>
</evidence>
<dbReference type="EMBL" id="GGEC01089119">
    <property type="protein sequence ID" value="MBX69603.1"/>
    <property type="molecule type" value="Transcribed_RNA"/>
</dbReference>
<proteinExistence type="predicted"/>
<reference evidence="1" key="1">
    <citation type="submission" date="2018-02" db="EMBL/GenBank/DDBJ databases">
        <title>Rhizophora mucronata_Transcriptome.</title>
        <authorList>
            <person name="Meera S.P."/>
            <person name="Sreeshan A."/>
            <person name="Augustine A."/>
        </authorList>
    </citation>
    <scope>NUCLEOTIDE SEQUENCE</scope>
    <source>
        <tissue evidence="1">Leaf</tissue>
    </source>
</reference>
<protein>
    <submittedName>
        <fullName evidence="1">Uncharacterized protein</fullName>
    </submittedName>
</protein>
<name>A0A2P2QRK9_RHIMU</name>
<organism evidence="1">
    <name type="scientific">Rhizophora mucronata</name>
    <name type="common">Asiatic mangrove</name>
    <dbReference type="NCBI Taxonomy" id="61149"/>
    <lineage>
        <taxon>Eukaryota</taxon>
        <taxon>Viridiplantae</taxon>
        <taxon>Streptophyta</taxon>
        <taxon>Embryophyta</taxon>
        <taxon>Tracheophyta</taxon>
        <taxon>Spermatophyta</taxon>
        <taxon>Magnoliopsida</taxon>
        <taxon>eudicotyledons</taxon>
        <taxon>Gunneridae</taxon>
        <taxon>Pentapetalae</taxon>
        <taxon>rosids</taxon>
        <taxon>fabids</taxon>
        <taxon>Malpighiales</taxon>
        <taxon>Rhizophoraceae</taxon>
        <taxon>Rhizophora</taxon>
    </lineage>
</organism>
<dbReference type="AlphaFoldDB" id="A0A2P2QRK9"/>
<sequence>MQSGEFSFFLCLLGLENPIGLCTSIGLLIARTVISNLFTGKENVLFGPISR</sequence>